<evidence type="ECO:0000313" key="3">
    <source>
        <dbReference type="Proteomes" id="UP001152795"/>
    </source>
</evidence>
<sequence>MSGKSFSESEFDSDSNGGSLVAKRCFGPELWLGEKLARRVKSKKMSGKSFSESEFDADSNGGSLVASRCF</sequence>
<evidence type="ECO:0000313" key="2">
    <source>
        <dbReference type="EMBL" id="CAB3988113.1"/>
    </source>
</evidence>
<evidence type="ECO:0000256" key="1">
    <source>
        <dbReference type="SAM" id="MobiDB-lite"/>
    </source>
</evidence>
<dbReference type="AlphaFoldDB" id="A0A7D9DKT1"/>
<comment type="caution">
    <text evidence="2">The sequence shown here is derived from an EMBL/GenBank/DDBJ whole genome shotgun (WGS) entry which is preliminary data.</text>
</comment>
<organism evidence="2 3">
    <name type="scientific">Paramuricea clavata</name>
    <name type="common">Red gorgonian</name>
    <name type="synonym">Violescent sea-whip</name>
    <dbReference type="NCBI Taxonomy" id="317549"/>
    <lineage>
        <taxon>Eukaryota</taxon>
        <taxon>Metazoa</taxon>
        <taxon>Cnidaria</taxon>
        <taxon>Anthozoa</taxon>
        <taxon>Octocorallia</taxon>
        <taxon>Malacalcyonacea</taxon>
        <taxon>Plexauridae</taxon>
        <taxon>Paramuricea</taxon>
    </lineage>
</organism>
<reference evidence="2" key="1">
    <citation type="submission" date="2020-04" db="EMBL/GenBank/DDBJ databases">
        <authorList>
            <person name="Alioto T."/>
            <person name="Alioto T."/>
            <person name="Gomez Garrido J."/>
        </authorList>
    </citation>
    <scope>NUCLEOTIDE SEQUENCE</scope>
    <source>
        <strain evidence="2">A484AB</strain>
    </source>
</reference>
<feature type="compositionally biased region" description="Low complexity" evidence="1">
    <location>
        <begin position="1"/>
        <end position="19"/>
    </location>
</feature>
<dbReference type="Proteomes" id="UP001152795">
    <property type="component" value="Unassembled WGS sequence"/>
</dbReference>
<dbReference type="EMBL" id="CACRXK020001281">
    <property type="protein sequence ID" value="CAB3988113.1"/>
    <property type="molecule type" value="Genomic_DNA"/>
</dbReference>
<proteinExistence type="predicted"/>
<feature type="region of interest" description="Disordered" evidence="1">
    <location>
        <begin position="1"/>
        <end position="21"/>
    </location>
</feature>
<accession>A0A7D9DKT1</accession>
<protein>
    <submittedName>
        <fullName evidence="2">Uncharacterized protein</fullName>
    </submittedName>
</protein>
<name>A0A7D9DKT1_PARCT</name>
<feature type="region of interest" description="Disordered" evidence="1">
    <location>
        <begin position="43"/>
        <end position="70"/>
    </location>
</feature>
<feature type="non-terminal residue" evidence="2">
    <location>
        <position position="70"/>
    </location>
</feature>
<gene>
    <name evidence="2" type="ORF">PACLA_8A062641</name>
</gene>
<keyword evidence="3" id="KW-1185">Reference proteome</keyword>